<dbReference type="Proteomes" id="UP000300142">
    <property type="component" value="Unassembled WGS sequence"/>
</dbReference>
<keyword evidence="1" id="KW-0812">Transmembrane</keyword>
<dbReference type="EMBL" id="BJCE01000016">
    <property type="protein sequence ID" value="GCL35737.1"/>
    <property type="molecule type" value="Genomic_DNA"/>
</dbReference>
<evidence type="ECO:0000313" key="3">
    <source>
        <dbReference type="Proteomes" id="UP000300142"/>
    </source>
</evidence>
<evidence type="ECO:0008006" key="4">
    <source>
        <dbReference type="Google" id="ProtNLM"/>
    </source>
</evidence>
<evidence type="ECO:0000313" key="2">
    <source>
        <dbReference type="EMBL" id="GCL35737.1"/>
    </source>
</evidence>
<keyword evidence="1" id="KW-1133">Transmembrane helix</keyword>
<reference evidence="3" key="1">
    <citation type="submission" date="2019-02" db="EMBL/GenBank/DDBJ databases">
        <title>Draft genome sequence of Sphaerospermopsis reniformis NIES-1949.</title>
        <authorList>
            <person name="Yamaguchi H."/>
            <person name="Suzuki S."/>
            <person name="Kawachi M."/>
        </authorList>
    </citation>
    <scope>NUCLEOTIDE SEQUENCE [LARGE SCALE GENOMIC DNA]</scope>
    <source>
        <strain evidence="3">NIES-1949</strain>
    </source>
</reference>
<keyword evidence="1" id="KW-0472">Membrane</keyword>
<sequence length="244" mass="28152">MFRIWEMIYLTQRRKDAQRMRVFKCRGKMNRIISGYLLNVTRYQQTYWLVAGTIIGYVCFVVILGTTRLVIGVGGAIALGMIAFWCWNVNQSLPKSTHNLLERETFLAHLKKLETQIDKSSQTSQITWRQAYQWAEATQQFATQIAQIEPSLIPELLEALYTVISLTQQVVFALVTVNQVQSSTYRPLAQQQLQISCDRLQQTHDELQQLQDQILLSHLNHTHPNINLPKTLQLIITANKTALH</sequence>
<evidence type="ECO:0000256" key="1">
    <source>
        <dbReference type="SAM" id="Phobius"/>
    </source>
</evidence>
<organism evidence="2 3">
    <name type="scientific">Sphaerospermopsis reniformis</name>
    <dbReference type="NCBI Taxonomy" id="531300"/>
    <lineage>
        <taxon>Bacteria</taxon>
        <taxon>Bacillati</taxon>
        <taxon>Cyanobacteriota</taxon>
        <taxon>Cyanophyceae</taxon>
        <taxon>Nostocales</taxon>
        <taxon>Aphanizomenonaceae</taxon>
        <taxon>Sphaerospermopsis</taxon>
    </lineage>
</organism>
<comment type="caution">
    <text evidence="2">The sequence shown here is derived from an EMBL/GenBank/DDBJ whole genome shotgun (WGS) entry which is preliminary data.</text>
</comment>
<name>A0A479ZTA5_9CYAN</name>
<feature type="transmembrane region" description="Helical" evidence="1">
    <location>
        <begin position="46"/>
        <end position="63"/>
    </location>
</feature>
<accession>A0A479ZTA5</accession>
<keyword evidence="3" id="KW-1185">Reference proteome</keyword>
<proteinExistence type="predicted"/>
<dbReference type="AlphaFoldDB" id="A0A479ZTA5"/>
<feature type="transmembrane region" description="Helical" evidence="1">
    <location>
        <begin position="69"/>
        <end position="87"/>
    </location>
</feature>
<gene>
    <name evidence="2" type="ORF">SR1949_08340</name>
</gene>
<protein>
    <recommendedName>
        <fullName evidence="4">5-bromo-4-chloroindolyl phosphate hydrolysis protein</fullName>
    </recommendedName>
</protein>